<dbReference type="CDD" id="cd04485">
    <property type="entry name" value="DnaE_OBF"/>
    <property type="match status" value="1"/>
</dbReference>
<evidence type="ECO:0000256" key="6">
    <source>
        <dbReference type="ARBA" id="ARBA00022695"/>
    </source>
</evidence>
<dbReference type="GO" id="GO:0006260">
    <property type="term" value="P:DNA replication"/>
    <property type="evidence" value="ECO:0007669"/>
    <property type="project" value="UniProtKB-KW"/>
</dbReference>
<sequence>MPSNGDSFVHLHVHSEYSMLDGAARVKPLIEAAVEQSMPAVAVTDHGNVFGAFDFWRTATEAGIKPIIGTEAYVTPGTHRGDRTRVRWGNGGEDDVSGAGAYTHMTLLSSTTEGMHNLFRLSSKASMEGYYFKPRMDREILSEYSTGLIATTGCVSGEVQTRLRLGQYDEAVKAAGDFQDMFGKENYYAEIMDHGLPIERRTMNDLLKLAKQLDMPLVATNDLHYTHAHDATSHAALLCVQSGSTLDDPNRFKFDADEFYLKSADQMRSLFRDYPEACDNTLLIAERCNVEFDTNANYMPRFPVPEGETEDSWFTKEVDAGLAERYPNGIPDEVRKQADYEVGVILQMGFPGYFLVVADFINWSKRNGIRVGPGRGSGAGSMAAYAMKITDLDPLRHGLIFERFLNPDRVSMPDFDVDFDDRRRGEVIKYVTEKYGSERVAQIVTYGTIKAKQALKDSSRVLGFPFGMGDKLTKAMPPPVMGKDIPLTGIFDKTHPRFKEASDIRAVVETDPDARTVFDTALGIENLKRQWGVHAAGVIMSSDPLIDIIPIMKREQDGQIVTQFDYPAAESLGLIKMDFLGLRNLTIISDALDNIEANRGHRLDLESLELDDQPSYDLLARGDTLGVFQLDGGPMRGLLRLMKPDNFEDISAVLALYRPGPMGADSHTNYALRKNGLQPITPIHPELAEALEDVLGGTYGLIIYQEQVMSIAQKVAGFSLGQADILRRAMGKKKKSELDKQFEGFSGGMTANGYSAAAIKTLWDILLPFSDYAFNKAHSAAYGVVSYWTAYLKAHYPAEYMAALLTSVGDSKDKMAIYLNECRRMGIRVLPPDVNESIGFFAAAGEDIRFGLGAVRNVGMNVVDGIRAAREEKGRFESFHDYLRKVPIHATNKRTIESLIKAGAFDSLGNTRRALVEIHEQAVESAVKIKRDEDNGNVGFDFDSLFEDAGAAPVSHVPDRPEWSKRDKLAFEREMLGLYVSDHPLAGLEVPLAKHADVAIADLMANESTQDGETVTIAGLVTSVQHRTAKNSGNQYGMIQVEDFGGEITVMFMGKAYQEFAPALVGDSIVVVRGRVSLRDDGMNLHAYSIFSPDLGQGDMDGAPVVISVPESRATTDIMQSLGDVLIRHSGATEVRLKLVKGSTARVFEVPYPVRVTADLYGELKSLLGPNCLV</sequence>
<evidence type="ECO:0000259" key="10">
    <source>
        <dbReference type="SMART" id="SM00481"/>
    </source>
</evidence>
<evidence type="ECO:0000256" key="9">
    <source>
        <dbReference type="ARBA" id="ARBA00049244"/>
    </source>
</evidence>
<evidence type="ECO:0000313" key="11">
    <source>
        <dbReference type="EMBL" id="TFV99416.1"/>
    </source>
</evidence>
<dbReference type="EC" id="2.7.7.7" evidence="3"/>
<dbReference type="NCBIfam" id="NF004226">
    <property type="entry name" value="PRK05673.1"/>
    <property type="match status" value="1"/>
</dbReference>
<evidence type="ECO:0000256" key="7">
    <source>
        <dbReference type="ARBA" id="ARBA00022705"/>
    </source>
</evidence>
<evidence type="ECO:0000313" key="12">
    <source>
        <dbReference type="Proteomes" id="UP000298127"/>
    </source>
</evidence>
<evidence type="ECO:0000256" key="8">
    <source>
        <dbReference type="ARBA" id="ARBA00022932"/>
    </source>
</evidence>
<dbReference type="Gene3D" id="3.20.20.140">
    <property type="entry name" value="Metal-dependent hydrolases"/>
    <property type="match status" value="1"/>
</dbReference>
<feature type="domain" description="Polymerase/histidinol phosphatase N-terminal" evidence="10">
    <location>
        <begin position="9"/>
        <end position="76"/>
    </location>
</feature>
<dbReference type="SUPFAM" id="SSF89550">
    <property type="entry name" value="PHP domain-like"/>
    <property type="match status" value="1"/>
</dbReference>
<dbReference type="Gene3D" id="1.10.150.870">
    <property type="match status" value="1"/>
</dbReference>
<keyword evidence="7" id="KW-0235">DNA replication</keyword>
<accession>A0A4Y9R7G3</accession>
<dbReference type="CDD" id="cd12113">
    <property type="entry name" value="PHP_PolIIIA_DnaE3"/>
    <property type="match status" value="1"/>
</dbReference>
<keyword evidence="5 11" id="KW-0808">Transferase</keyword>
<dbReference type="PANTHER" id="PTHR32294:SF0">
    <property type="entry name" value="DNA POLYMERASE III SUBUNIT ALPHA"/>
    <property type="match status" value="1"/>
</dbReference>
<evidence type="ECO:0000256" key="2">
    <source>
        <dbReference type="ARBA" id="ARBA00009496"/>
    </source>
</evidence>
<comment type="similarity">
    <text evidence="2">Belongs to the DNA polymerase type-C family. DnaE subfamily.</text>
</comment>
<reference evidence="11 12" key="1">
    <citation type="journal article" date="2018" name="J. Microbiol.">
        <title>Leifsonia flava sp. nov., a novel actinobacterium isolated from the rhizosphere of Aquilegia viridiflora.</title>
        <authorList>
            <person name="Cai Y."/>
            <person name="Tao W.Z."/>
            <person name="Ma Y.J."/>
            <person name="Cheng J."/>
            <person name="Zhang M.Y."/>
            <person name="Zhang Y.X."/>
        </authorList>
    </citation>
    <scope>NUCLEOTIDE SEQUENCE [LARGE SCALE GENOMIC DNA]</scope>
    <source>
        <strain evidence="11 12">SYP-B2174</strain>
    </source>
</reference>
<comment type="caution">
    <text evidence="11">The sequence shown here is derived from an EMBL/GenBank/DDBJ whole genome shotgun (WGS) entry which is preliminary data.</text>
</comment>
<keyword evidence="6 11" id="KW-0548">Nucleotidyltransferase</keyword>
<dbReference type="InterPro" id="IPR011708">
    <property type="entry name" value="DNA_pol3_alpha_NTPase_dom"/>
</dbReference>
<dbReference type="Pfam" id="PF07733">
    <property type="entry name" value="DNA_pol3_alpha"/>
    <property type="match status" value="1"/>
</dbReference>
<dbReference type="InterPro" id="IPR029460">
    <property type="entry name" value="DNAPol_HHH"/>
</dbReference>
<dbReference type="GO" id="GO:0005737">
    <property type="term" value="C:cytoplasm"/>
    <property type="evidence" value="ECO:0007669"/>
    <property type="project" value="UniProtKB-SubCell"/>
</dbReference>
<keyword evidence="8" id="KW-0239">DNA-directed DNA polymerase</keyword>
<dbReference type="InterPro" id="IPR004365">
    <property type="entry name" value="NA-bd_OB_tRNA"/>
</dbReference>
<dbReference type="Pfam" id="PF01336">
    <property type="entry name" value="tRNA_anti-codon"/>
    <property type="match status" value="1"/>
</dbReference>
<dbReference type="Gene3D" id="1.10.10.1600">
    <property type="entry name" value="Bacterial DNA polymerase III alpha subunit, thumb domain"/>
    <property type="match status" value="1"/>
</dbReference>
<dbReference type="InterPro" id="IPR040982">
    <property type="entry name" value="DNA_pol3_finger"/>
</dbReference>
<dbReference type="InterPro" id="IPR041931">
    <property type="entry name" value="DNA_pol3_alpha_thumb_dom"/>
</dbReference>
<evidence type="ECO:0000256" key="4">
    <source>
        <dbReference type="ARBA" id="ARBA00019114"/>
    </source>
</evidence>
<dbReference type="Pfam" id="PF14579">
    <property type="entry name" value="HHH_6"/>
    <property type="match status" value="1"/>
</dbReference>
<dbReference type="NCBIfam" id="TIGR00594">
    <property type="entry name" value="polc"/>
    <property type="match status" value="1"/>
</dbReference>
<dbReference type="Pfam" id="PF17657">
    <property type="entry name" value="DNA_pol3_finger"/>
    <property type="match status" value="1"/>
</dbReference>
<evidence type="ECO:0000256" key="1">
    <source>
        <dbReference type="ARBA" id="ARBA00004496"/>
    </source>
</evidence>
<dbReference type="GO" id="GO:0008408">
    <property type="term" value="F:3'-5' exonuclease activity"/>
    <property type="evidence" value="ECO:0007669"/>
    <property type="project" value="InterPro"/>
</dbReference>
<dbReference type="AlphaFoldDB" id="A0A4Y9R7G3"/>
<proteinExistence type="inferred from homology"/>
<gene>
    <name evidence="11" type="primary">dnaE</name>
    <name evidence="11" type="ORF">E4M00_05090</name>
</gene>
<dbReference type="InterPro" id="IPR003141">
    <property type="entry name" value="Pol/His_phosphatase_N"/>
</dbReference>
<evidence type="ECO:0000256" key="5">
    <source>
        <dbReference type="ARBA" id="ARBA00022679"/>
    </source>
</evidence>
<organism evidence="11 12">
    <name type="scientific">Orlajensenia leifsoniae</name>
    <dbReference type="NCBI Taxonomy" id="2561933"/>
    <lineage>
        <taxon>Bacteria</taxon>
        <taxon>Bacillati</taxon>
        <taxon>Actinomycetota</taxon>
        <taxon>Actinomycetes</taxon>
        <taxon>Micrococcales</taxon>
        <taxon>Microbacteriaceae</taxon>
        <taxon>Orlajensenia</taxon>
    </lineage>
</organism>
<dbReference type="InterPro" id="IPR004805">
    <property type="entry name" value="DnaE2/DnaE/PolC"/>
</dbReference>
<comment type="catalytic activity">
    <reaction evidence="9">
        <text>DNA(n) + a 2'-deoxyribonucleoside 5'-triphosphate = DNA(n+1) + diphosphate</text>
        <dbReference type="Rhea" id="RHEA:22508"/>
        <dbReference type="Rhea" id="RHEA-COMP:17339"/>
        <dbReference type="Rhea" id="RHEA-COMP:17340"/>
        <dbReference type="ChEBI" id="CHEBI:33019"/>
        <dbReference type="ChEBI" id="CHEBI:61560"/>
        <dbReference type="ChEBI" id="CHEBI:173112"/>
        <dbReference type="EC" id="2.7.7.7"/>
    </reaction>
</comment>
<dbReference type="GO" id="GO:0003887">
    <property type="term" value="F:DNA-directed DNA polymerase activity"/>
    <property type="evidence" value="ECO:0007669"/>
    <property type="project" value="UniProtKB-KW"/>
</dbReference>
<comment type="subcellular location">
    <subcellularLocation>
        <location evidence="1">Cytoplasm</location>
    </subcellularLocation>
</comment>
<dbReference type="Pfam" id="PF02811">
    <property type="entry name" value="PHP"/>
    <property type="match status" value="1"/>
</dbReference>
<dbReference type="GO" id="GO:0003676">
    <property type="term" value="F:nucleic acid binding"/>
    <property type="evidence" value="ECO:0007669"/>
    <property type="project" value="InterPro"/>
</dbReference>
<dbReference type="Proteomes" id="UP000298127">
    <property type="component" value="Unassembled WGS sequence"/>
</dbReference>
<dbReference type="EMBL" id="SPQZ01000002">
    <property type="protein sequence ID" value="TFV99416.1"/>
    <property type="molecule type" value="Genomic_DNA"/>
</dbReference>
<dbReference type="PANTHER" id="PTHR32294">
    <property type="entry name" value="DNA POLYMERASE III SUBUNIT ALPHA"/>
    <property type="match status" value="1"/>
</dbReference>
<dbReference type="SMART" id="SM00481">
    <property type="entry name" value="POLIIIAc"/>
    <property type="match status" value="1"/>
</dbReference>
<keyword evidence="12" id="KW-1185">Reference proteome</keyword>
<dbReference type="InterPro" id="IPR004013">
    <property type="entry name" value="PHP_dom"/>
</dbReference>
<name>A0A4Y9R7G3_9MICO</name>
<evidence type="ECO:0000256" key="3">
    <source>
        <dbReference type="ARBA" id="ARBA00012417"/>
    </source>
</evidence>
<dbReference type="InterPro" id="IPR016195">
    <property type="entry name" value="Pol/histidinol_Pase-like"/>
</dbReference>
<protein>
    <recommendedName>
        <fullName evidence="4">DNA polymerase III subunit alpha</fullName>
        <ecNumber evidence="3">2.7.7.7</ecNumber>
    </recommendedName>
</protein>